<dbReference type="SMART" id="SM00646">
    <property type="entry name" value="Ami_3"/>
    <property type="match status" value="1"/>
</dbReference>
<dbReference type="InterPro" id="IPR002477">
    <property type="entry name" value="Peptidoglycan-bd-like"/>
</dbReference>
<sequence>MSDQPFALYRLGDEGAGVRDIRERLLATGDLRDDAGVDVYDESVRTAVRSFQQRRGLIADGVVGPHTWVALDGARWRLGDRVLSHTPGHMLQGDDVSELQQRVLALGFSPGRVDGVFGPDTEHAVRQFQRGVGLPADGTVGPETLRAFADLSRSVSGGSPHALRERELVRRSGHSLTGRTIVLDPGHGGEEHGARANGLSEADVTLDLARRIEGRLSAIGVTVVFTRAAGTCPDELERADLANRAGADVLLSLHCDSTDHPEASGVATFFYGQDRFGAWSAVGEHLADLVQREVVARTGLADCRSHARSWTILQRSSMPSIRLEAGYLTHPSDAARLADAAFRDTLAEAVVVALQRMYLGDDDTNATGVLRLGDLRRYMSFGAGTD</sequence>
<name>A0A542Z7M3_9MICO</name>
<dbReference type="InterPro" id="IPR050695">
    <property type="entry name" value="N-acetylmuramoyl_amidase_3"/>
</dbReference>
<dbReference type="CDD" id="cd02696">
    <property type="entry name" value="MurNAc-LAA"/>
    <property type="match status" value="1"/>
</dbReference>
<dbReference type="Gene3D" id="3.40.630.40">
    <property type="entry name" value="Zn-dependent exopeptidases"/>
    <property type="match status" value="1"/>
</dbReference>
<proteinExistence type="predicted"/>
<dbReference type="AlphaFoldDB" id="A0A542Z7M3"/>
<evidence type="ECO:0000313" key="4">
    <source>
        <dbReference type="Proteomes" id="UP000319514"/>
    </source>
</evidence>
<evidence type="ECO:0000259" key="2">
    <source>
        <dbReference type="SMART" id="SM00646"/>
    </source>
</evidence>
<dbReference type="GO" id="GO:0008745">
    <property type="term" value="F:N-acetylmuramoyl-L-alanine amidase activity"/>
    <property type="evidence" value="ECO:0007669"/>
    <property type="project" value="InterPro"/>
</dbReference>
<dbReference type="RefSeq" id="WP_141790551.1">
    <property type="nucleotide sequence ID" value="NZ_BAAAKX010000008.1"/>
</dbReference>
<dbReference type="Pfam" id="PF01520">
    <property type="entry name" value="Amidase_3"/>
    <property type="match status" value="1"/>
</dbReference>
<dbReference type="InterPro" id="IPR036366">
    <property type="entry name" value="PGBDSf"/>
</dbReference>
<dbReference type="GO" id="GO:0009253">
    <property type="term" value="P:peptidoglycan catabolic process"/>
    <property type="evidence" value="ECO:0007669"/>
    <property type="project" value="InterPro"/>
</dbReference>
<protein>
    <submittedName>
        <fullName evidence="3">N-acetylmuramoyl-L-alanine amidase</fullName>
    </submittedName>
</protein>
<feature type="domain" description="MurNAc-LAA" evidence="2">
    <location>
        <begin position="239"/>
        <end position="355"/>
    </location>
</feature>
<dbReference type="SUPFAM" id="SSF47090">
    <property type="entry name" value="PGBD-like"/>
    <property type="match status" value="2"/>
</dbReference>
<dbReference type="InterPro" id="IPR002508">
    <property type="entry name" value="MurNAc-LAA_cat"/>
</dbReference>
<dbReference type="GO" id="GO:0030288">
    <property type="term" value="C:outer membrane-bounded periplasmic space"/>
    <property type="evidence" value="ECO:0007669"/>
    <property type="project" value="TreeGrafter"/>
</dbReference>
<dbReference type="Proteomes" id="UP000319514">
    <property type="component" value="Unassembled WGS sequence"/>
</dbReference>
<keyword evidence="1" id="KW-0378">Hydrolase</keyword>
<dbReference type="InterPro" id="IPR036365">
    <property type="entry name" value="PGBD-like_sf"/>
</dbReference>
<keyword evidence="4" id="KW-1185">Reference proteome</keyword>
<dbReference type="PANTHER" id="PTHR30404:SF0">
    <property type="entry name" value="N-ACETYLMURAMOYL-L-ALANINE AMIDASE AMIC"/>
    <property type="match status" value="1"/>
</dbReference>
<dbReference type="OrthoDB" id="9810670at2"/>
<gene>
    <name evidence="3" type="ORF">FB474_3954</name>
</gene>
<dbReference type="SUPFAM" id="SSF53187">
    <property type="entry name" value="Zn-dependent exopeptidases"/>
    <property type="match status" value="1"/>
</dbReference>
<reference evidence="3 4" key="1">
    <citation type="submission" date="2019-06" db="EMBL/GenBank/DDBJ databases">
        <title>Sequencing the genomes of 1000 actinobacteria strains.</title>
        <authorList>
            <person name="Klenk H.-P."/>
        </authorList>
    </citation>
    <scope>NUCLEOTIDE SEQUENCE [LARGE SCALE GENOMIC DNA]</scope>
    <source>
        <strain evidence="3 4">DSM 18082</strain>
    </source>
</reference>
<dbReference type="Pfam" id="PF01471">
    <property type="entry name" value="PG_binding_1"/>
    <property type="match status" value="2"/>
</dbReference>
<dbReference type="PANTHER" id="PTHR30404">
    <property type="entry name" value="N-ACETYLMURAMOYL-L-ALANINE AMIDASE"/>
    <property type="match status" value="1"/>
</dbReference>
<comment type="caution">
    <text evidence="3">The sequence shown here is derived from an EMBL/GenBank/DDBJ whole genome shotgun (WGS) entry which is preliminary data.</text>
</comment>
<organism evidence="3 4">
    <name type="scientific">Oryzihumus leptocrescens</name>
    <dbReference type="NCBI Taxonomy" id="297536"/>
    <lineage>
        <taxon>Bacteria</taxon>
        <taxon>Bacillati</taxon>
        <taxon>Actinomycetota</taxon>
        <taxon>Actinomycetes</taxon>
        <taxon>Micrococcales</taxon>
        <taxon>Intrasporangiaceae</taxon>
        <taxon>Oryzihumus</taxon>
    </lineage>
</organism>
<evidence type="ECO:0000256" key="1">
    <source>
        <dbReference type="ARBA" id="ARBA00022801"/>
    </source>
</evidence>
<dbReference type="Gene3D" id="1.10.101.10">
    <property type="entry name" value="PGBD-like superfamily/PGBD"/>
    <property type="match status" value="2"/>
</dbReference>
<evidence type="ECO:0000313" key="3">
    <source>
        <dbReference type="EMBL" id="TQL56338.1"/>
    </source>
</evidence>
<accession>A0A542Z7M3</accession>
<dbReference type="EMBL" id="VFOQ01000003">
    <property type="protein sequence ID" value="TQL56338.1"/>
    <property type="molecule type" value="Genomic_DNA"/>
</dbReference>